<comment type="caution">
    <text evidence="1">The sequence shown here is derived from an EMBL/GenBank/DDBJ whole genome shotgun (WGS) entry which is preliminary data.</text>
</comment>
<organism evidence="1">
    <name type="scientific">bioreactor metagenome</name>
    <dbReference type="NCBI Taxonomy" id="1076179"/>
    <lineage>
        <taxon>unclassified sequences</taxon>
        <taxon>metagenomes</taxon>
        <taxon>ecological metagenomes</taxon>
    </lineage>
</organism>
<dbReference type="AlphaFoldDB" id="A0A645A316"/>
<proteinExistence type="predicted"/>
<accession>A0A645A316</accession>
<sequence length="80" mass="9408">MLMVMEELTKRIRKEGGDKQNKYEYQVNRNKLVGILRDDIIHALTARNQATLVARMNKIIKRAQAFVCPIKPDRTVERLR</sequence>
<name>A0A645A316_9ZZZZ</name>
<protein>
    <submittedName>
        <fullName evidence="1">Uncharacterized protein</fullName>
    </submittedName>
</protein>
<dbReference type="EMBL" id="VSSQ01011633">
    <property type="protein sequence ID" value="MPM47316.1"/>
    <property type="molecule type" value="Genomic_DNA"/>
</dbReference>
<gene>
    <name evidence="1" type="ORF">SDC9_94025</name>
</gene>
<evidence type="ECO:0000313" key="1">
    <source>
        <dbReference type="EMBL" id="MPM47316.1"/>
    </source>
</evidence>
<reference evidence="1" key="1">
    <citation type="submission" date="2019-08" db="EMBL/GenBank/DDBJ databases">
        <authorList>
            <person name="Kucharzyk K."/>
            <person name="Murdoch R.W."/>
            <person name="Higgins S."/>
            <person name="Loffler F."/>
        </authorList>
    </citation>
    <scope>NUCLEOTIDE SEQUENCE</scope>
</reference>